<feature type="signal peptide" evidence="1">
    <location>
        <begin position="1"/>
        <end position="30"/>
    </location>
</feature>
<dbReference type="AlphaFoldDB" id="A0A0U1NIK0"/>
<reference evidence="2 3" key="1">
    <citation type="submission" date="2015-04" db="EMBL/GenBank/DDBJ databases">
        <authorList>
            <person name="Syromyatnikov M.Y."/>
            <person name="Popov V.N."/>
        </authorList>
    </citation>
    <scope>NUCLEOTIDE SEQUENCE [LARGE SCALE GENOMIC DNA]</scope>
    <source>
        <strain evidence="2 3">CECT 5292</strain>
    </source>
</reference>
<keyword evidence="3" id="KW-1185">Reference proteome</keyword>
<feature type="chain" id="PRO_5006712096" evidence="1">
    <location>
        <begin position="31"/>
        <end position="155"/>
    </location>
</feature>
<protein>
    <submittedName>
        <fullName evidence="2">YHS domain protein</fullName>
    </submittedName>
</protein>
<dbReference type="Proteomes" id="UP000048949">
    <property type="component" value="Unassembled WGS sequence"/>
</dbReference>
<dbReference type="InterPro" id="IPR006311">
    <property type="entry name" value="TAT_signal"/>
</dbReference>
<dbReference type="OrthoDB" id="344729at2"/>
<evidence type="ECO:0000313" key="2">
    <source>
        <dbReference type="EMBL" id="CRK74540.1"/>
    </source>
</evidence>
<dbReference type="PROSITE" id="PS51318">
    <property type="entry name" value="TAT"/>
    <property type="match status" value="1"/>
</dbReference>
<dbReference type="STRING" id="282199.GCA_001049735_00574"/>
<evidence type="ECO:0000256" key="1">
    <source>
        <dbReference type="SAM" id="SignalP"/>
    </source>
</evidence>
<name>A0A0U1NIK0_9RHOB</name>
<gene>
    <name evidence="2" type="ORF">NIG5292_00574</name>
</gene>
<dbReference type="EMBL" id="CVQV01000003">
    <property type="protein sequence ID" value="CRK74540.1"/>
    <property type="molecule type" value="Genomic_DNA"/>
</dbReference>
<dbReference type="NCBIfam" id="NF041384">
    <property type="entry name" value="YHS_seleno_dom"/>
    <property type="match status" value="1"/>
</dbReference>
<organism evidence="2 3">
    <name type="scientific">Nereida ignava</name>
    <dbReference type="NCBI Taxonomy" id="282199"/>
    <lineage>
        <taxon>Bacteria</taxon>
        <taxon>Pseudomonadati</taxon>
        <taxon>Pseudomonadota</taxon>
        <taxon>Alphaproteobacteria</taxon>
        <taxon>Rhodobacterales</taxon>
        <taxon>Roseobacteraceae</taxon>
        <taxon>Nereida</taxon>
    </lineage>
</organism>
<evidence type="ECO:0000313" key="3">
    <source>
        <dbReference type="Proteomes" id="UP000048949"/>
    </source>
</evidence>
<accession>A0A0U1NIK0</accession>
<sequence>MNSYILNRRALLSAAVAAPVLPLLAGIAHAAKSAVFTDGGVAIRGYDPVAYFTQSAPVAGDAAYRAAYNGATWLFASAENQAMFEAQPEAFAPQYGGYCAYAVSKGGTVTTSPDAWTIVDDKLYLNFNKVVRGIWSNDIPGNIAKADANWPSVLA</sequence>
<dbReference type="RefSeq" id="WP_048597840.1">
    <property type="nucleotide sequence ID" value="NZ_CBFHGK010000001.1"/>
</dbReference>
<proteinExistence type="predicted"/>
<keyword evidence="1" id="KW-0732">Signal</keyword>